<dbReference type="OrthoDB" id="3248909at2759"/>
<feature type="compositionally biased region" description="Polar residues" evidence="1">
    <location>
        <begin position="24"/>
        <end position="36"/>
    </location>
</feature>
<feature type="region of interest" description="Disordered" evidence="1">
    <location>
        <begin position="1"/>
        <end position="58"/>
    </location>
</feature>
<name>A0A166RC31_9AGAM</name>
<organism evidence="3 4">
    <name type="scientific">Athelia psychrophila</name>
    <dbReference type="NCBI Taxonomy" id="1759441"/>
    <lineage>
        <taxon>Eukaryota</taxon>
        <taxon>Fungi</taxon>
        <taxon>Dikarya</taxon>
        <taxon>Basidiomycota</taxon>
        <taxon>Agaricomycotina</taxon>
        <taxon>Agaricomycetes</taxon>
        <taxon>Agaricomycetidae</taxon>
        <taxon>Atheliales</taxon>
        <taxon>Atheliaceae</taxon>
        <taxon>Athelia</taxon>
    </lineage>
</organism>
<feature type="region of interest" description="Disordered" evidence="1">
    <location>
        <begin position="642"/>
        <end position="666"/>
    </location>
</feature>
<keyword evidence="2" id="KW-0472">Membrane</keyword>
<sequence length="666" mass="72619">MSHSKRSSAASGEFHPAALMPGTTRPQAGSSSTPTTPGFRFVRETTPPTSPNDGLLEDTQYANYNPYEKDAWTTEVPVLHHEPEDEEFINGWTPVSLKKKYWIPLVIFMLLLAIGMEVALTEAQKNNGWTIPSAYSDNIDSPFHYVLTLPPVIIAMVLVGLWAWSDIEIKKMQPYLDLLHGDSPAQKSLLLDYTRTNNFVVWVSAGFNQHYLVACATLIGLLALVFQPVASAILSTKPTYITTPYNVSNLGTIGLNQRQEFIDLTSFLSAAGYASSSVLYNLGDPNFLYGAYTLAPFEIPRNFINNGTIKANATAVKTDVDCHLTVTESVQNGTGWTNHATYNNCTFSYSVNKSTAHLFGTNIMPDCDTTGRPDWFLPVILWFFTYDSTPPQGSATYCAPTISLWNVEATVDVATGNLTDVVEISPFNATTAPTASWNTAQGVVAMDGLAYNGVAFNLTGGDQFVQARANATNVQLPASILEYASLQPGGVAGAFANNTFTSLAVQVYTTYMKLIAKSTYFQTLDGAAMPIEISDFQSRLWLNAVAVHIGAAALIVVALMGGCIQVAHAYSRRNLRLHHRPGTIASAVTIGAQTSLANILHGQQEEKDIMQALRDKKFRIDPRTMKILTLGERGYEQAVTPNRPGFFQSLKSPGNKRFSRGIPSSA</sequence>
<protein>
    <submittedName>
        <fullName evidence="3">Uncharacterized protein</fullName>
    </submittedName>
</protein>
<dbReference type="AlphaFoldDB" id="A0A166RC31"/>
<evidence type="ECO:0000313" key="4">
    <source>
        <dbReference type="Proteomes" id="UP000076532"/>
    </source>
</evidence>
<evidence type="ECO:0000256" key="1">
    <source>
        <dbReference type="SAM" id="MobiDB-lite"/>
    </source>
</evidence>
<evidence type="ECO:0000256" key="2">
    <source>
        <dbReference type="SAM" id="Phobius"/>
    </source>
</evidence>
<gene>
    <name evidence="3" type="ORF">FIBSPDRAFT_1039802</name>
</gene>
<feature type="transmembrane region" description="Helical" evidence="2">
    <location>
        <begin position="101"/>
        <end position="123"/>
    </location>
</feature>
<keyword evidence="2" id="KW-0812">Transmembrane</keyword>
<dbReference type="Proteomes" id="UP000076532">
    <property type="component" value="Unassembled WGS sequence"/>
</dbReference>
<dbReference type="EMBL" id="KV417505">
    <property type="protein sequence ID" value="KZP28125.1"/>
    <property type="molecule type" value="Genomic_DNA"/>
</dbReference>
<dbReference type="Pfam" id="PF11915">
    <property type="entry name" value="DUF3433"/>
    <property type="match status" value="1"/>
</dbReference>
<keyword evidence="2" id="KW-1133">Transmembrane helix</keyword>
<accession>A0A166RC31</accession>
<dbReference type="PANTHER" id="PTHR37544:SF3">
    <property type="entry name" value="SPRAY"/>
    <property type="match status" value="1"/>
</dbReference>
<feature type="transmembrane region" description="Helical" evidence="2">
    <location>
        <begin position="211"/>
        <end position="234"/>
    </location>
</feature>
<feature type="transmembrane region" description="Helical" evidence="2">
    <location>
        <begin position="143"/>
        <end position="164"/>
    </location>
</feature>
<reference evidence="3 4" key="1">
    <citation type="journal article" date="2016" name="Mol. Biol. Evol.">
        <title>Comparative Genomics of Early-Diverging Mushroom-Forming Fungi Provides Insights into the Origins of Lignocellulose Decay Capabilities.</title>
        <authorList>
            <person name="Nagy L.G."/>
            <person name="Riley R."/>
            <person name="Tritt A."/>
            <person name="Adam C."/>
            <person name="Daum C."/>
            <person name="Floudas D."/>
            <person name="Sun H."/>
            <person name="Yadav J.S."/>
            <person name="Pangilinan J."/>
            <person name="Larsson K.H."/>
            <person name="Matsuura K."/>
            <person name="Barry K."/>
            <person name="Labutti K."/>
            <person name="Kuo R."/>
            <person name="Ohm R.A."/>
            <person name="Bhattacharya S.S."/>
            <person name="Shirouzu T."/>
            <person name="Yoshinaga Y."/>
            <person name="Martin F.M."/>
            <person name="Grigoriev I.V."/>
            <person name="Hibbett D.S."/>
        </authorList>
    </citation>
    <scope>NUCLEOTIDE SEQUENCE [LARGE SCALE GENOMIC DNA]</scope>
    <source>
        <strain evidence="3 4">CBS 109695</strain>
    </source>
</reference>
<feature type="transmembrane region" description="Helical" evidence="2">
    <location>
        <begin position="540"/>
        <end position="570"/>
    </location>
</feature>
<proteinExistence type="predicted"/>
<dbReference type="STRING" id="436010.A0A166RC31"/>
<dbReference type="InterPro" id="IPR021840">
    <property type="entry name" value="DUF3433"/>
</dbReference>
<keyword evidence="4" id="KW-1185">Reference proteome</keyword>
<dbReference type="PANTHER" id="PTHR37544">
    <property type="entry name" value="SPRAY-RELATED"/>
    <property type="match status" value="1"/>
</dbReference>
<evidence type="ECO:0000313" key="3">
    <source>
        <dbReference type="EMBL" id="KZP28125.1"/>
    </source>
</evidence>